<feature type="region of interest" description="Disordered" evidence="2">
    <location>
        <begin position="131"/>
        <end position="154"/>
    </location>
</feature>
<dbReference type="Pfam" id="PF13912">
    <property type="entry name" value="zf-C2H2_6"/>
    <property type="match status" value="3"/>
</dbReference>
<dbReference type="STRING" id="81985.R0FXI7"/>
<name>R0FXI7_9BRAS</name>
<evidence type="ECO:0000313" key="4">
    <source>
        <dbReference type="EMBL" id="EOA27431.1"/>
    </source>
</evidence>
<proteinExistence type="predicted"/>
<evidence type="ECO:0000313" key="5">
    <source>
        <dbReference type="Proteomes" id="UP000029121"/>
    </source>
</evidence>
<accession>R0FXI7</accession>
<dbReference type="PROSITE" id="PS50157">
    <property type="entry name" value="ZINC_FINGER_C2H2_2"/>
    <property type="match status" value="3"/>
</dbReference>
<feature type="domain" description="C2H2-type" evidence="3">
    <location>
        <begin position="210"/>
        <end position="237"/>
    </location>
</feature>
<keyword evidence="1" id="KW-0479">Metal-binding</keyword>
<reference evidence="5" key="1">
    <citation type="journal article" date="2013" name="Nat. Genet.">
        <title>The Capsella rubella genome and the genomic consequences of rapid mating system evolution.</title>
        <authorList>
            <person name="Slotte T."/>
            <person name="Hazzouri K.M."/>
            <person name="Agren J.A."/>
            <person name="Koenig D."/>
            <person name="Maumus F."/>
            <person name="Guo Y.L."/>
            <person name="Steige K."/>
            <person name="Platts A.E."/>
            <person name="Escobar J.S."/>
            <person name="Newman L.K."/>
            <person name="Wang W."/>
            <person name="Mandakova T."/>
            <person name="Vello E."/>
            <person name="Smith L.M."/>
            <person name="Henz S.R."/>
            <person name="Steffen J."/>
            <person name="Takuno S."/>
            <person name="Brandvain Y."/>
            <person name="Coop G."/>
            <person name="Andolfatto P."/>
            <person name="Hu T.T."/>
            <person name="Blanchette M."/>
            <person name="Clark R.M."/>
            <person name="Quesneville H."/>
            <person name="Nordborg M."/>
            <person name="Gaut B.S."/>
            <person name="Lysak M.A."/>
            <person name="Jenkins J."/>
            <person name="Grimwood J."/>
            <person name="Chapman J."/>
            <person name="Prochnik S."/>
            <person name="Shu S."/>
            <person name="Rokhsar D."/>
            <person name="Schmutz J."/>
            <person name="Weigel D."/>
            <person name="Wright S.I."/>
        </authorList>
    </citation>
    <scope>NUCLEOTIDE SEQUENCE [LARGE SCALE GENOMIC DNA]</scope>
    <source>
        <strain evidence="5">cv. Monte Gargano</strain>
    </source>
</reference>
<dbReference type="KEGG" id="crb:17888186"/>
<dbReference type="GO" id="GO:0008270">
    <property type="term" value="F:zinc ion binding"/>
    <property type="evidence" value="ECO:0007669"/>
    <property type="project" value="UniProtKB-KW"/>
</dbReference>
<dbReference type="InterPro" id="IPR013087">
    <property type="entry name" value="Znf_C2H2_type"/>
</dbReference>
<gene>
    <name evidence="4" type="ORF">CARUB_v10023569mg</name>
</gene>
<keyword evidence="1" id="KW-0863">Zinc-finger</keyword>
<feature type="region of interest" description="Disordered" evidence="2">
    <location>
        <begin position="33"/>
        <end position="117"/>
    </location>
</feature>
<evidence type="ECO:0000256" key="2">
    <source>
        <dbReference type="SAM" id="MobiDB-lite"/>
    </source>
</evidence>
<dbReference type="EMBL" id="KB870808">
    <property type="protein sequence ID" value="EOA27431.1"/>
    <property type="molecule type" value="Genomic_DNA"/>
</dbReference>
<protein>
    <recommendedName>
        <fullName evidence="3">C2H2-type domain-containing protein</fullName>
    </recommendedName>
</protein>
<dbReference type="PANTHER" id="PTHR46326">
    <property type="entry name" value="ZINC FINGER PROTEIN ZAT1-RELATED"/>
    <property type="match status" value="1"/>
</dbReference>
<dbReference type="AlphaFoldDB" id="R0FXI7"/>
<evidence type="ECO:0000256" key="1">
    <source>
        <dbReference type="PROSITE-ProRule" id="PRU00042"/>
    </source>
</evidence>
<dbReference type="Gene3D" id="3.30.160.60">
    <property type="entry name" value="Classic Zinc Finger"/>
    <property type="match status" value="2"/>
</dbReference>
<feature type="domain" description="C2H2-type" evidence="3">
    <location>
        <begin position="260"/>
        <end position="282"/>
    </location>
</feature>
<feature type="domain" description="C2H2-type" evidence="3">
    <location>
        <begin position="4"/>
        <end position="26"/>
    </location>
</feature>
<feature type="region of interest" description="Disordered" evidence="2">
    <location>
        <begin position="175"/>
        <end position="206"/>
    </location>
</feature>
<organism evidence="4 5">
    <name type="scientific">Capsella rubella</name>
    <dbReference type="NCBI Taxonomy" id="81985"/>
    <lineage>
        <taxon>Eukaryota</taxon>
        <taxon>Viridiplantae</taxon>
        <taxon>Streptophyta</taxon>
        <taxon>Embryophyta</taxon>
        <taxon>Tracheophyta</taxon>
        <taxon>Spermatophyta</taxon>
        <taxon>Magnoliopsida</taxon>
        <taxon>eudicotyledons</taxon>
        <taxon>Gunneridae</taxon>
        <taxon>Pentapetalae</taxon>
        <taxon>rosids</taxon>
        <taxon>malvids</taxon>
        <taxon>Brassicales</taxon>
        <taxon>Brassicaceae</taxon>
        <taxon>Camelineae</taxon>
        <taxon>Capsella</taxon>
    </lineage>
</organism>
<sequence>MERYKCRFCFKSFINGKALGGHMRSHMLTLSAKPQLYESTREQEEEEEEEEERRTSQLSDDGTESDASSSYDGFDHLKRNRTQMVDDGGLEFDFAEDDDVESETESSRINPTRRRSKRTRKLGSFDFDYKELKTSQPGELATEPEHHSSASDTTTEQDLAFCLIMLSRDKWKQHKKKTKQSVEEEEEYETDHECGEDYKSSKNRGGRGRFKCDTCGKVFKSYQALGGHRASHKKNKACTTKTEQVKTEYVHGVAEKKKAHECPICFRVFTSGQALGGHKRSHGSSIGAGRLSVNQIVLINQEEEEEEEDEEEVSMKQRMIDLNLPAPNEEDETSLVFDEW</sequence>
<dbReference type="eggNOG" id="KOG1721">
    <property type="taxonomic scope" value="Eukaryota"/>
</dbReference>
<keyword evidence="1" id="KW-0862">Zinc</keyword>
<dbReference type="Proteomes" id="UP000029121">
    <property type="component" value="Unassembled WGS sequence"/>
</dbReference>
<dbReference type="InterPro" id="IPR036236">
    <property type="entry name" value="Znf_C2H2_sf"/>
</dbReference>
<feature type="compositionally biased region" description="Basic and acidic residues" evidence="2">
    <location>
        <begin position="191"/>
        <end position="200"/>
    </location>
</feature>
<dbReference type="OrthoDB" id="9411774at2759"/>
<evidence type="ECO:0000259" key="3">
    <source>
        <dbReference type="PROSITE" id="PS50157"/>
    </source>
</evidence>
<keyword evidence="5" id="KW-1185">Reference proteome</keyword>
<dbReference type="PROSITE" id="PS00028">
    <property type="entry name" value="ZINC_FINGER_C2H2_1"/>
    <property type="match status" value="3"/>
</dbReference>
<feature type="compositionally biased region" description="Acidic residues" evidence="2">
    <location>
        <begin position="88"/>
        <end position="104"/>
    </location>
</feature>
<dbReference type="InterPro" id="IPR044303">
    <property type="entry name" value="ZAT1/4/9"/>
</dbReference>
<dbReference type="GO" id="GO:0006355">
    <property type="term" value="P:regulation of DNA-templated transcription"/>
    <property type="evidence" value="ECO:0007669"/>
    <property type="project" value="InterPro"/>
</dbReference>
<dbReference type="SMART" id="SM00355">
    <property type="entry name" value="ZnF_C2H2"/>
    <property type="match status" value="3"/>
</dbReference>
<dbReference type="SUPFAM" id="SSF57667">
    <property type="entry name" value="beta-beta-alpha zinc fingers"/>
    <property type="match status" value="1"/>
</dbReference>
<dbReference type="PANTHER" id="PTHR46326:SF2">
    <property type="entry name" value="ZINC FINGER PROTEIN ZAT1-RELATED"/>
    <property type="match status" value="1"/>
</dbReference>